<evidence type="ECO:0000256" key="2">
    <source>
        <dbReference type="ARBA" id="ARBA00007942"/>
    </source>
</evidence>
<dbReference type="Pfam" id="PF02653">
    <property type="entry name" value="BPD_transp_2"/>
    <property type="match status" value="1"/>
</dbReference>
<protein>
    <submittedName>
        <fullName evidence="8">ABC-type uncharacterized transport system, permease component</fullName>
    </submittedName>
</protein>
<keyword evidence="4 7" id="KW-0812">Transmembrane</keyword>
<dbReference type="PANTHER" id="PTHR32196">
    <property type="entry name" value="ABC TRANSPORTER PERMEASE PROTEIN YPHD-RELATED-RELATED"/>
    <property type="match status" value="1"/>
</dbReference>
<feature type="transmembrane region" description="Helical" evidence="7">
    <location>
        <begin position="214"/>
        <end position="236"/>
    </location>
</feature>
<comment type="subcellular location">
    <subcellularLocation>
        <location evidence="1">Cell inner membrane</location>
        <topology evidence="1">Multi-pass membrane protein</topology>
    </subcellularLocation>
</comment>
<dbReference type="AlphaFoldDB" id="A0A378R489"/>
<evidence type="ECO:0000256" key="7">
    <source>
        <dbReference type="SAM" id="Phobius"/>
    </source>
</evidence>
<evidence type="ECO:0000256" key="1">
    <source>
        <dbReference type="ARBA" id="ARBA00004429"/>
    </source>
</evidence>
<dbReference type="EMBL" id="UGQE01000001">
    <property type="protein sequence ID" value="STZ10055.1"/>
    <property type="molecule type" value="Genomic_DNA"/>
</dbReference>
<comment type="similarity">
    <text evidence="2">Belongs to the binding-protein-dependent transport system permease family. AraH/RbsC subfamily.</text>
</comment>
<dbReference type="GO" id="GO:0022857">
    <property type="term" value="F:transmembrane transporter activity"/>
    <property type="evidence" value="ECO:0007669"/>
    <property type="project" value="InterPro"/>
</dbReference>
<evidence type="ECO:0000256" key="5">
    <source>
        <dbReference type="ARBA" id="ARBA00022989"/>
    </source>
</evidence>
<evidence type="ECO:0000313" key="8">
    <source>
        <dbReference type="EMBL" id="STZ10055.1"/>
    </source>
</evidence>
<reference evidence="8 9" key="1">
    <citation type="submission" date="2018-06" db="EMBL/GenBank/DDBJ databases">
        <authorList>
            <consortium name="Pathogen Informatics"/>
            <person name="Doyle S."/>
        </authorList>
    </citation>
    <scope>NUCLEOTIDE SEQUENCE [LARGE SCALE GENOMIC DNA]</scope>
    <source>
        <strain evidence="8 9">NCTC10293</strain>
    </source>
</reference>
<dbReference type="GO" id="GO:0005886">
    <property type="term" value="C:plasma membrane"/>
    <property type="evidence" value="ECO:0007669"/>
    <property type="project" value="UniProtKB-SubCell"/>
</dbReference>
<dbReference type="CDD" id="cd06574">
    <property type="entry name" value="TM_PBP1_branched-chain-AA_like"/>
    <property type="match status" value="1"/>
</dbReference>
<evidence type="ECO:0000256" key="6">
    <source>
        <dbReference type="ARBA" id="ARBA00023136"/>
    </source>
</evidence>
<dbReference type="InterPro" id="IPR001851">
    <property type="entry name" value="ABC_transp_permease"/>
</dbReference>
<sequence length="343" mass="36284">MSHAQNCWWILAVHKEFVYNKLVNFAAWAVKSWGVFMSMIAFFGALESGLIYALMALGVLISFRILDFPDLTADGSFPLGGAVAGLAIVSGLNPWLACVLGMGAGAMAGVVTAWLNVKLGILHLLAGILVMTALYSVNLRIMGAPNLSLLGEPTVFSPFIEGGNGFWVRALVAGVVVLVAKLVLDWFFSTETGLSMRATGSNLKMAQAQGINTSWIIILGMAISNGLIALSGALFVQTQGSADISIGIGTIVIGLAAVIIGETVLSAKKMFWITLSVVIGAVLYKLFIQIALSSQTLRSIGFGPQDLNLVTALLVVIVLMLPKFRTRLLAGLGVRKSGKSLQK</sequence>
<keyword evidence="6 7" id="KW-0472">Membrane</keyword>
<gene>
    <name evidence="8" type="ORF">NCTC10293_00377</name>
</gene>
<feature type="transmembrane region" description="Helical" evidence="7">
    <location>
        <begin position="272"/>
        <end position="292"/>
    </location>
</feature>
<proteinExistence type="inferred from homology"/>
<evidence type="ECO:0000313" key="9">
    <source>
        <dbReference type="Proteomes" id="UP000255279"/>
    </source>
</evidence>
<keyword evidence="5 7" id="KW-1133">Transmembrane helix</keyword>
<accession>A0A378R489</accession>
<evidence type="ECO:0000256" key="4">
    <source>
        <dbReference type="ARBA" id="ARBA00022692"/>
    </source>
</evidence>
<feature type="transmembrane region" description="Helical" evidence="7">
    <location>
        <begin position="50"/>
        <end position="66"/>
    </location>
</feature>
<dbReference type="PANTHER" id="PTHR32196:SF69">
    <property type="entry name" value="BRANCHED-CHAIN AMINO ACID TRANSPORT SYSTEM, PERMEASE PROTEIN"/>
    <property type="match status" value="1"/>
</dbReference>
<dbReference type="Proteomes" id="UP000255279">
    <property type="component" value="Unassembled WGS sequence"/>
</dbReference>
<feature type="transmembrane region" description="Helical" evidence="7">
    <location>
        <begin position="307"/>
        <end position="326"/>
    </location>
</feature>
<feature type="transmembrane region" description="Helical" evidence="7">
    <location>
        <begin position="122"/>
        <end position="141"/>
    </location>
</feature>
<feature type="transmembrane region" description="Helical" evidence="7">
    <location>
        <begin position="242"/>
        <end position="260"/>
    </location>
</feature>
<name>A0A378R489_9GAMM</name>
<feature type="transmembrane region" description="Helical" evidence="7">
    <location>
        <begin position="166"/>
        <end position="188"/>
    </location>
</feature>
<organism evidence="8 9">
    <name type="scientific">Moraxella caviae</name>
    <dbReference type="NCBI Taxonomy" id="34060"/>
    <lineage>
        <taxon>Bacteria</taxon>
        <taxon>Pseudomonadati</taxon>
        <taxon>Pseudomonadota</taxon>
        <taxon>Gammaproteobacteria</taxon>
        <taxon>Moraxellales</taxon>
        <taxon>Moraxellaceae</taxon>
        <taxon>Moraxella</taxon>
    </lineage>
</organism>
<keyword evidence="3" id="KW-1003">Cell membrane</keyword>
<evidence type="ECO:0000256" key="3">
    <source>
        <dbReference type="ARBA" id="ARBA00022475"/>
    </source>
</evidence>